<organism evidence="5 6">
    <name type="scientific">Cuscuta campestris</name>
    <dbReference type="NCBI Taxonomy" id="132261"/>
    <lineage>
        <taxon>Eukaryota</taxon>
        <taxon>Viridiplantae</taxon>
        <taxon>Streptophyta</taxon>
        <taxon>Embryophyta</taxon>
        <taxon>Tracheophyta</taxon>
        <taxon>Spermatophyta</taxon>
        <taxon>Magnoliopsida</taxon>
        <taxon>eudicotyledons</taxon>
        <taxon>Gunneridae</taxon>
        <taxon>Pentapetalae</taxon>
        <taxon>asterids</taxon>
        <taxon>lamiids</taxon>
        <taxon>Solanales</taxon>
        <taxon>Convolvulaceae</taxon>
        <taxon>Cuscuteae</taxon>
        <taxon>Cuscuta</taxon>
        <taxon>Cuscuta subgen. Grammica</taxon>
        <taxon>Cuscuta sect. Cleistogrammica</taxon>
    </lineage>
</organism>
<evidence type="ECO:0000259" key="3">
    <source>
        <dbReference type="Pfam" id="PF03078"/>
    </source>
</evidence>
<dbReference type="OrthoDB" id="1110806at2759"/>
<evidence type="ECO:0000313" key="6">
    <source>
        <dbReference type="Proteomes" id="UP000595140"/>
    </source>
</evidence>
<dbReference type="PANTHER" id="PTHR33223:SF11">
    <property type="entry name" value="ELEMENT PROTEIN, PUTATIVE-RELATED"/>
    <property type="match status" value="1"/>
</dbReference>
<proteinExistence type="predicted"/>
<feature type="compositionally biased region" description="Basic and acidic residues" evidence="2">
    <location>
        <begin position="541"/>
        <end position="557"/>
    </location>
</feature>
<feature type="region of interest" description="Disordered" evidence="2">
    <location>
        <begin position="1"/>
        <end position="51"/>
    </location>
</feature>
<dbReference type="EMBL" id="OOIL02004034">
    <property type="protein sequence ID" value="VFQ90301.1"/>
    <property type="molecule type" value="Genomic_DNA"/>
</dbReference>
<feature type="region of interest" description="Disordered" evidence="2">
    <location>
        <begin position="492"/>
        <end position="577"/>
    </location>
</feature>
<feature type="compositionally biased region" description="Acidic residues" evidence="2">
    <location>
        <begin position="34"/>
        <end position="45"/>
    </location>
</feature>
<dbReference type="InterPro" id="IPR005162">
    <property type="entry name" value="Retrotrans_gag_dom"/>
</dbReference>
<gene>
    <name evidence="5" type="ORF">CCAM_LOCUS32077</name>
</gene>
<feature type="coiled-coil region" evidence="1">
    <location>
        <begin position="449"/>
        <end position="483"/>
    </location>
</feature>
<evidence type="ECO:0000259" key="4">
    <source>
        <dbReference type="Pfam" id="PF03732"/>
    </source>
</evidence>
<protein>
    <submittedName>
        <fullName evidence="5">Uncharacterized protein</fullName>
    </submittedName>
</protein>
<feature type="compositionally biased region" description="Polar residues" evidence="2">
    <location>
        <begin position="422"/>
        <end position="432"/>
    </location>
</feature>
<keyword evidence="6" id="KW-1185">Reference proteome</keyword>
<feature type="compositionally biased region" description="Low complexity" evidence="2">
    <location>
        <begin position="410"/>
        <end position="421"/>
    </location>
</feature>
<evidence type="ECO:0000256" key="2">
    <source>
        <dbReference type="SAM" id="MobiDB-lite"/>
    </source>
</evidence>
<dbReference type="AlphaFoldDB" id="A0A484MMV2"/>
<sequence>MQTRSTSGGSFAPFTENPEKILRQNTLKNSPGGDFEEEEEEEIEVDQPIMEENNGRRRTVLQAMSPAYVEEDPIGLLNTDAHTFEIKPAMIQMVSNNQFGGMKGEDPRAHMLWFSRTCQTLKMNGVTSDRIKLSLFPFSLRDRAARWLNTFSKGHFKTWEALHQAFMDEYFPPSAIAKIKRSIQNFSQDSIESLSEAWERFKDLKIKCPPALIETDSLMFHFYQGLLVPSKKELDHSSKVGSFLDMTPEENEDLVERLTSNAKYWYEDRAPQQKACMYEVDSLTALKASMESLIKRTIQDQFSASSRSNKPYESVAQADNYCQGSSSSHSNELVLSCESCTGAHLTAQCPYYESPIKEKPREANLAQYANKGEGPWATNQYQPAHWRDDPSRERNNNFQRNNRPRDDFRQGGWNNNWNQRGPSFNQGGNTQAYVPPHQRQAEDPTTEMKKMLEERDKKNEERIQRLEESMRESQRANQDLFRQLMEQMTIRPPGTLPAKTENNPREHLKAVTLRSGKKTKGIGQNSEPTLKDSVVEPANEPTEKKKEEEKKDEEPFKSQHPNGDLPPKKVTIPFPSRVKKSKDEKAFKKFLDIMGQVEVKLPLVDVLTEIPKYAKFLKDLVTHKRDWEELPMINLNASCSALLLQHMPEKCKDPDPTEFCHSVKILKDKGCVETLLGLEEILKVDEIEPSKCEDVQEVEAKGFDSLELKPLTKHLEYAFLDDEGKCPVVIASDLSVGQKADLMTVLRQHKQAFAWKLEDIQGISPAFSTHKIAIEEGCKPVVQAQRRLNPKLMEMADFPPNGLDLPFATPEARDRYRDWGSKKVLTLPMILDHTALESMGYWEEVDDFLHDPEWRRLLSLRAQASVPLTMEFICSLRFSIYGSRVRDVEGVHASVRMTFTLLGTRFDIPVLDLGRLLGIYTHEETSSPDFLALPRRLPLDVDVKAFWRTHSHSTRDFSNKYSSSSDWRSPAWRILSHLLCCSYFGRHKNANRVYDTDLIFFWSLESHTPVDLSSFVGHFLFDQSTGNRHHIQAGPIITLLARALVPTIVIPDLLPKESSVRPITSESLIHMGFRKRPRDTRYEPDQGTGTGSPSYMPASMPADGASSSAVPRPFLTTFEELTTAFGDLRSSIDSRFQLYEQRWTAFETSQDH</sequence>
<dbReference type="Pfam" id="PF03078">
    <property type="entry name" value="ATHILA"/>
    <property type="match status" value="1"/>
</dbReference>
<name>A0A484MMV2_9ASTE</name>
<dbReference type="InterPro" id="IPR004312">
    <property type="entry name" value="ATHILA_Orf1_C"/>
</dbReference>
<feature type="region of interest" description="Disordered" evidence="2">
    <location>
        <begin position="373"/>
        <end position="444"/>
    </location>
</feature>
<reference evidence="5 6" key="1">
    <citation type="submission" date="2018-04" db="EMBL/GenBank/DDBJ databases">
        <authorList>
            <person name="Vogel A."/>
        </authorList>
    </citation>
    <scope>NUCLEOTIDE SEQUENCE [LARGE SCALE GENOMIC DNA]</scope>
</reference>
<feature type="domain" description="Retrotransposon gag" evidence="4">
    <location>
        <begin position="135"/>
        <end position="226"/>
    </location>
</feature>
<accession>A0A484MMV2</accession>
<feature type="domain" description="Arabidopsis retrotransposon Orf1 C-terminal" evidence="3">
    <location>
        <begin position="834"/>
        <end position="998"/>
    </location>
</feature>
<feature type="compositionally biased region" description="Basic and acidic residues" evidence="2">
    <location>
        <begin position="385"/>
        <end position="395"/>
    </location>
</feature>
<evidence type="ECO:0000256" key="1">
    <source>
        <dbReference type="SAM" id="Coils"/>
    </source>
</evidence>
<evidence type="ECO:0000313" key="5">
    <source>
        <dbReference type="EMBL" id="VFQ90301.1"/>
    </source>
</evidence>
<keyword evidence="1" id="KW-0175">Coiled coil</keyword>
<feature type="region of interest" description="Disordered" evidence="2">
    <location>
        <begin position="1075"/>
        <end position="1108"/>
    </location>
</feature>
<dbReference type="Proteomes" id="UP000595140">
    <property type="component" value="Unassembled WGS sequence"/>
</dbReference>
<dbReference type="PANTHER" id="PTHR33223">
    <property type="entry name" value="CCHC-TYPE DOMAIN-CONTAINING PROTEIN"/>
    <property type="match status" value="1"/>
</dbReference>
<dbReference type="Pfam" id="PF03732">
    <property type="entry name" value="Retrotrans_gag"/>
    <property type="match status" value="1"/>
</dbReference>